<dbReference type="InterPro" id="IPR011990">
    <property type="entry name" value="TPR-like_helical_dom_sf"/>
</dbReference>
<evidence type="ECO:0000313" key="6">
    <source>
        <dbReference type="EMBL" id="MBB4145954.1"/>
    </source>
</evidence>
<feature type="domain" description="O-GlcNAc transferase C-terminal" evidence="5">
    <location>
        <begin position="253"/>
        <end position="404"/>
    </location>
</feature>
<evidence type="ECO:0000256" key="2">
    <source>
        <dbReference type="ARBA" id="ARBA00022679"/>
    </source>
</evidence>
<evidence type="ECO:0000313" key="7">
    <source>
        <dbReference type="Proteomes" id="UP000519897"/>
    </source>
</evidence>
<feature type="domain" description="O-GlcNAc transferase C-terminal" evidence="5">
    <location>
        <begin position="421"/>
        <end position="599"/>
    </location>
</feature>
<dbReference type="Pfam" id="PF13844">
    <property type="entry name" value="Glyco_transf_41"/>
    <property type="match status" value="2"/>
</dbReference>
<dbReference type="InterPro" id="IPR029489">
    <property type="entry name" value="OGT/SEC/SPY_C"/>
</dbReference>
<evidence type="ECO:0000259" key="5">
    <source>
        <dbReference type="Pfam" id="PF13844"/>
    </source>
</evidence>
<accession>A0A7W6LKD9</accession>
<dbReference type="PANTHER" id="PTHR44998">
    <property type="match status" value="1"/>
</dbReference>
<sequence length="682" mass="76299">MNMTVPATSVDPVAVIQAVFQRARQQQLPLAELIQTVERLSSLGASAPALDLYKTWIAFNDKNPMVHVASFNYAVMLNQTGDAAGAIQALKATIAYKSDFAPAHINLGRVYEDCQMVGRAVEQWRNFANTSNEITAERLSFRLMALKHMGRVLETAGLLEEAEAVLWLAIELDPTKQDASQHWLATRQHQCKWPIFTSSEHVTRQQLTDAMSPMTIACFADDPLFQLGKAYRYNKKLVGRPDTSGLQRKPVRNKLASGQRIRVGYLSSDLREHAVGFALCEVLELHDKEKVEVYGYYCGIPRSNDKTHDRIRAVMDGWCDINGMSDIDVAKKIIDDEIDILIDVNGYTKQARAGVFAYRPAPVIVNFCGYPGTLASPFHQYLITDNYIVPPERELYYSEKVLRIPCEQPVDRKREIAPKPTRAEYGLPDDAFIYACFNGMQKITEACFLRWMKILAATPGSILWLLGDKDPIHQRLRKIASENGVDPDRIYFATKVPNPKHLARIALADLFLDTFPYGAHSTAADAITMGLPVLTVPGMGFPSRFCASIVSAAGIPEMICGSAEEYVAKAISFGRNRKAIDAVKATLAAKRETCTLRDMPGLARRLEELFQEMQEAAEQGKLPVPNLRNLDVYYEIGAELIHEGQEMQDEAAYRQHYRDKLAARDAIEPLLADPRLWPEGTA</sequence>
<dbReference type="Gene3D" id="3.40.50.11380">
    <property type="match status" value="1"/>
</dbReference>
<dbReference type="PANTHER" id="PTHR44998:SF1">
    <property type="entry name" value="UDP-N-ACETYLGLUCOSAMINE--PEPTIDE N-ACETYLGLUCOSAMINYLTRANSFERASE 110 KDA SUBUNIT"/>
    <property type="match status" value="1"/>
</dbReference>
<dbReference type="SUPFAM" id="SSF53756">
    <property type="entry name" value="UDP-Glycosyltransferase/glycogen phosphorylase"/>
    <property type="match status" value="1"/>
</dbReference>
<dbReference type="SUPFAM" id="SSF48452">
    <property type="entry name" value="TPR-like"/>
    <property type="match status" value="1"/>
</dbReference>
<keyword evidence="7" id="KW-1185">Reference proteome</keyword>
<organism evidence="6 7">
    <name type="scientific">Rhizobium rhizoryzae</name>
    <dbReference type="NCBI Taxonomy" id="451876"/>
    <lineage>
        <taxon>Bacteria</taxon>
        <taxon>Pseudomonadati</taxon>
        <taxon>Pseudomonadota</taxon>
        <taxon>Alphaproteobacteria</taxon>
        <taxon>Hyphomicrobiales</taxon>
        <taxon>Rhizobiaceae</taxon>
        <taxon>Rhizobium/Agrobacterium group</taxon>
        <taxon>Rhizobium</taxon>
    </lineage>
</organism>
<dbReference type="Gene3D" id="3.40.50.2000">
    <property type="entry name" value="Glycogen Phosphorylase B"/>
    <property type="match status" value="1"/>
</dbReference>
<keyword evidence="4" id="KW-0802">TPR repeat</keyword>
<dbReference type="Proteomes" id="UP000519897">
    <property type="component" value="Unassembled WGS sequence"/>
</dbReference>
<dbReference type="AlphaFoldDB" id="A0A7W6LKD9"/>
<evidence type="ECO:0000256" key="4">
    <source>
        <dbReference type="ARBA" id="ARBA00022803"/>
    </source>
</evidence>
<dbReference type="Gene3D" id="1.25.40.10">
    <property type="entry name" value="Tetratricopeptide repeat domain"/>
    <property type="match status" value="2"/>
</dbReference>
<protein>
    <submittedName>
        <fullName evidence="6">Putative O-linked N-acetylglucosamine transferase (SPINDLY family)</fullName>
    </submittedName>
</protein>
<gene>
    <name evidence="6" type="ORF">GGQ72_004520</name>
</gene>
<name>A0A7W6LKD9_9HYPH</name>
<evidence type="ECO:0000256" key="3">
    <source>
        <dbReference type="ARBA" id="ARBA00022737"/>
    </source>
</evidence>
<reference evidence="6 7" key="1">
    <citation type="submission" date="2020-08" db="EMBL/GenBank/DDBJ databases">
        <title>Genomic Encyclopedia of Type Strains, Phase IV (KMG-IV): sequencing the most valuable type-strain genomes for metagenomic binning, comparative biology and taxonomic classification.</title>
        <authorList>
            <person name="Goeker M."/>
        </authorList>
    </citation>
    <scope>NUCLEOTIDE SEQUENCE [LARGE SCALE GENOMIC DNA]</scope>
    <source>
        <strain evidence="6 7">DSM 29514</strain>
    </source>
</reference>
<keyword evidence="3" id="KW-0677">Repeat</keyword>
<proteinExistence type="predicted"/>
<comment type="pathway">
    <text evidence="1">Protein modification; protein glycosylation.</text>
</comment>
<dbReference type="RefSeq" id="WP_425503855.1">
    <property type="nucleotide sequence ID" value="NZ_CP049248.1"/>
</dbReference>
<keyword evidence="2 6" id="KW-0808">Transferase</keyword>
<dbReference type="GO" id="GO:0016740">
    <property type="term" value="F:transferase activity"/>
    <property type="evidence" value="ECO:0007669"/>
    <property type="project" value="UniProtKB-KW"/>
</dbReference>
<evidence type="ECO:0000256" key="1">
    <source>
        <dbReference type="ARBA" id="ARBA00004922"/>
    </source>
</evidence>
<dbReference type="EMBL" id="JACIEC010000014">
    <property type="protein sequence ID" value="MBB4145954.1"/>
    <property type="molecule type" value="Genomic_DNA"/>
</dbReference>
<comment type="caution">
    <text evidence="6">The sequence shown here is derived from an EMBL/GenBank/DDBJ whole genome shotgun (WGS) entry which is preliminary data.</text>
</comment>